<evidence type="ECO:0000256" key="5">
    <source>
        <dbReference type="ARBA" id="ARBA00023136"/>
    </source>
</evidence>
<feature type="non-terminal residue" evidence="6">
    <location>
        <position position="1"/>
    </location>
</feature>
<dbReference type="PANTHER" id="PTHR10926">
    <property type="entry name" value="CELL CYCLE CONTROL PROTEIN 50"/>
    <property type="match status" value="1"/>
</dbReference>
<comment type="similarity">
    <text evidence="2">Belongs to the CDC50/LEM3 family.</text>
</comment>
<dbReference type="Proteomes" id="UP001165060">
    <property type="component" value="Unassembled WGS sequence"/>
</dbReference>
<name>A0ABQ6MVQ5_9STRA</name>
<protein>
    <submittedName>
        <fullName evidence="6">Uncharacterized protein</fullName>
    </submittedName>
</protein>
<keyword evidence="4" id="KW-1133">Transmembrane helix</keyword>
<reference evidence="6 7" key="1">
    <citation type="journal article" date="2023" name="Commun. Biol.">
        <title>Genome analysis of Parmales, the sister group of diatoms, reveals the evolutionary specialization of diatoms from phago-mixotrophs to photoautotrophs.</title>
        <authorList>
            <person name="Ban H."/>
            <person name="Sato S."/>
            <person name="Yoshikawa S."/>
            <person name="Yamada K."/>
            <person name="Nakamura Y."/>
            <person name="Ichinomiya M."/>
            <person name="Sato N."/>
            <person name="Blanc-Mathieu R."/>
            <person name="Endo H."/>
            <person name="Kuwata A."/>
            <person name="Ogata H."/>
        </authorList>
    </citation>
    <scope>NUCLEOTIDE SEQUENCE [LARGE SCALE GENOMIC DNA]</scope>
</reference>
<sequence>PPPPPPPPRYVKSVSFNQLRGEPAALSDLDSVCAPLTSVTVTSAAGGVSTQTLNPCGLVANSLFNDVISPATLTLADGTVVAADPVLNPGTLGWDETGIAWSSDVDDKFKQPAGYQSEVCACGTCAACDAAGWCTGGKENALSSVAEIQALYGANGAYQAPDGTCYAYTYPDDDTTHYLPR</sequence>
<gene>
    <name evidence="6" type="ORF">TeGR_g13632</name>
</gene>
<evidence type="ECO:0000256" key="4">
    <source>
        <dbReference type="ARBA" id="ARBA00022989"/>
    </source>
</evidence>
<evidence type="ECO:0000256" key="2">
    <source>
        <dbReference type="ARBA" id="ARBA00009457"/>
    </source>
</evidence>
<keyword evidence="7" id="KW-1185">Reference proteome</keyword>
<evidence type="ECO:0000313" key="7">
    <source>
        <dbReference type="Proteomes" id="UP001165060"/>
    </source>
</evidence>
<keyword evidence="3" id="KW-0812">Transmembrane</keyword>
<dbReference type="Pfam" id="PF03381">
    <property type="entry name" value="CDC50"/>
    <property type="match status" value="1"/>
</dbReference>
<evidence type="ECO:0000256" key="1">
    <source>
        <dbReference type="ARBA" id="ARBA00004141"/>
    </source>
</evidence>
<accession>A0ABQ6MVQ5</accession>
<evidence type="ECO:0000313" key="6">
    <source>
        <dbReference type="EMBL" id="GMI34432.1"/>
    </source>
</evidence>
<comment type="subcellular location">
    <subcellularLocation>
        <location evidence="1">Membrane</location>
        <topology evidence="1">Multi-pass membrane protein</topology>
    </subcellularLocation>
</comment>
<organism evidence="6 7">
    <name type="scientific">Tetraparma gracilis</name>
    <dbReference type="NCBI Taxonomy" id="2962635"/>
    <lineage>
        <taxon>Eukaryota</taxon>
        <taxon>Sar</taxon>
        <taxon>Stramenopiles</taxon>
        <taxon>Ochrophyta</taxon>
        <taxon>Bolidophyceae</taxon>
        <taxon>Parmales</taxon>
        <taxon>Triparmaceae</taxon>
        <taxon>Tetraparma</taxon>
    </lineage>
</organism>
<dbReference type="InterPro" id="IPR005045">
    <property type="entry name" value="CDC50/LEM3_fam"/>
</dbReference>
<keyword evidence="5" id="KW-0472">Membrane</keyword>
<dbReference type="PANTHER" id="PTHR10926:SF0">
    <property type="entry name" value="CDC50, ISOFORM A"/>
    <property type="match status" value="1"/>
</dbReference>
<evidence type="ECO:0000256" key="3">
    <source>
        <dbReference type="ARBA" id="ARBA00022692"/>
    </source>
</evidence>
<dbReference type="EMBL" id="BRYB01000638">
    <property type="protein sequence ID" value="GMI34432.1"/>
    <property type="molecule type" value="Genomic_DNA"/>
</dbReference>
<proteinExistence type="inferred from homology"/>
<comment type="caution">
    <text evidence="6">The sequence shown here is derived from an EMBL/GenBank/DDBJ whole genome shotgun (WGS) entry which is preliminary data.</text>
</comment>